<dbReference type="RefSeq" id="XP_013016838.1">
    <property type="nucleotide sequence ID" value="XM_013161384.1"/>
</dbReference>
<accession>S9PX85</accession>
<sequence length="223" mass="26324">MEVPSPKHTSQVIISDLKEKPPALPTFWIAFPATQPIGIIRPRINRRITQVKQRAETEEAIFNLYQRWNPFTFSYRLILTDASRDDKRILAWFFSRRFGSPKILMKHICHNGGYLNWAIKKTEKSIIFDNMTSNPQEAKRIVWKLQNQKPKHENSWKADLVLPSRKQRIPVGSLDGFEIKFHAQLFEYTTRLLKFRYLEIAIFSMALYVKIWDLNLLHACLLP</sequence>
<proteinExistence type="predicted"/>
<evidence type="ECO:0000313" key="1">
    <source>
        <dbReference type="EMBL" id="EPX73676.1"/>
    </source>
</evidence>
<keyword evidence="2" id="KW-1185">Reference proteome</keyword>
<protein>
    <submittedName>
        <fullName evidence="1">Uncharacterized protein</fullName>
    </submittedName>
</protein>
<dbReference type="Proteomes" id="UP000016088">
    <property type="component" value="Unassembled WGS sequence"/>
</dbReference>
<dbReference type="OrthoDB" id="5353962at2759"/>
<name>S9PX85_SCHOY</name>
<dbReference type="HOGENOM" id="CLU_1235670_0_0_1"/>
<dbReference type="VEuPathDB" id="FungiDB:SOCG_02894"/>
<dbReference type="AlphaFoldDB" id="S9PX85"/>
<dbReference type="OMA" id="FWIAFPA"/>
<reference evidence="1 2" key="1">
    <citation type="journal article" date="2011" name="Science">
        <title>Comparative functional genomics of the fission yeasts.</title>
        <authorList>
            <person name="Rhind N."/>
            <person name="Chen Z."/>
            <person name="Yassour M."/>
            <person name="Thompson D.A."/>
            <person name="Haas B.J."/>
            <person name="Habib N."/>
            <person name="Wapinski I."/>
            <person name="Roy S."/>
            <person name="Lin M.F."/>
            <person name="Heiman D.I."/>
            <person name="Young S.K."/>
            <person name="Furuya K."/>
            <person name="Guo Y."/>
            <person name="Pidoux A."/>
            <person name="Chen H.M."/>
            <person name="Robbertse B."/>
            <person name="Goldberg J.M."/>
            <person name="Aoki K."/>
            <person name="Bayne E.H."/>
            <person name="Berlin A.M."/>
            <person name="Desjardins C.A."/>
            <person name="Dobbs E."/>
            <person name="Dukaj L."/>
            <person name="Fan L."/>
            <person name="FitzGerald M.G."/>
            <person name="French C."/>
            <person name="Gujja S."/>
            <person name="Hansen K."/>
            <person name="Keifenheim D."/>
            <person name="Levin J.Z."/>
            <person name="Mosher R.A."/>
            <person name="Mueller C.A."/>
            <person name="Pfiffner J."/>
            <person name="Priest M."/>
            <person name="Russ C."/>
            <person name="Smialowska A."/>
            <person name="Swoboda P."/>
            <person name="Sykes S.M."/>
            <person name="Vaughn M."/>
            <person name="Vengrova S."/>
            <person name="Yoder R."/>
            <person name="Zeng Q."/>
            <person name="Allshire R."/>
            <person name="Baulcombe D."/>
            <person name="Birren B.W."/>
            <person name="Brown W."/>
            <person name="Ekwall K."/>
            <person name="Kellis M."/>
            <person name="Leatherwood J."/>
            <person name="Levin H."/>
            <person name="Margalit H."/>
            <person name="Martienssen R."/>
            <person name="Nieduszynski C.A."/>
            <person name="Spatafora J.W."/>
            <person name="Friedman N."/>
            <person name="Dalgaard J.Z."/>
            <person name="Baumann P."/>
            <person name="Niki H."/>
            <person name="Regev A."/>
            <person name="Nusbaum C."/>
        </authorList>
    </citation>
    <scope>NUCLEOTIDE SEQUENCE [LARGE SCALE GENOMIC DNA]</scope>
    <source>
        <strain evidence="2">yFS286</strain>
    </source>
</reference>
<evidence type="ECO:0000313" key="2">
    <source>
        <dbReference type="Proteomes" id="UP000016088"/>
    </source>
</evidence>
<gene>
    <name evidence="1" type="ORF">SOCG_02894</name>
</gene>
<dbReference type="EMBL" id="KE503206">
    <property type="protein sequence ID" value="EPX73676.1"/>
    <property type="molecule type" value="Genomic_DNA"/>
</dbReference>
<organism evidence="1 2">
    <name type="scientific">Schizosaccharomyces octosporus (strain yFS286)</name>
    <name type="common">Fission yeast</name>
    <name type="synonym">Octosporomyces octosporus</name>
    <dbReference type="NCBI Taxonomy" id="483514"/>
    <lineage>
        <taxon>Eukaryota</taxon>
        <taxon>Fungi</taxon>
        <taxon>Dikarya</taxon>
        <taxon>Ascomycota</taxon>
        <taxon>Taphrinomycotina</taxon>
        <taxon>Schizosaccharomycetes</taxon>
        <taxon>Schizosaccharomycetales</taxon>
        <taxon>Schizosaccharomycetaceae</taxon>
        <taxon>Schizosaccharomyces</taxon>
    </lineage>
</organism>
<dbReference type="GeneID" id="25031868"/>